<proteinExistence type="predicted"/>
<protein>
    <submittedName>
        <fullName evidence="2">Spore protein</fullName>
    </submittedName>
</protein>
<dbReference type="RefSeq" id="WP_169605462.1">
    <property type="nucleotide sequence ID" value="NZ_CP051682.1"/>
</dbReference>
<sequence length="56" mass="6387">MGVTRLKRKDRRNKTVSRLEVQHLKLATNLEPGSRSKESKNSQIAKNNEVLANLTK</sequence>
<gene>
    <name evidence="2" type="ORF">HH214_00445</name>
</gene>
<reference evidence="2 3" key="1">
    <citation type="submission" date="2020-04" db="EMBL/GenBank/DDBJ databases">
        <title>Genome sequencing of novel species.</title>
        <authorList>
            <person name="Heo J."/>
            <person name="Kim S.-J."/>
            <person name="Kim J.-S."/>
            <person name="Hong S.-B."/>
            <person name="Kwon S.-W."/>
        </authorList>
    </citation>
    <scope>NUCLEOTIDE SEQUENCE [LARGE SCALE GENOMIC DNA]</scope>
    <source>
        <strain evidence="2 3">F39-2</strain>
    </source>
</reference>
<dbReference type="KEGG" id="mrob:HH214_00445"/>
<evidence type="ECO:0000313" key="2">
    <source>
        <dbReference type="EMBL" id="QJD94443.1"/>
    </source>
</evidence>
<dbReference type="EMBL" id="CP051682">
    <property type="protein sequence ID" value="QJD94443.1"/>
    <property type="molecule type" value="Genomic_DNA"/>
</dbReference>
<keyword evidence="3" id="KW-1185">Reference proteome</keyword>
<organism evidence="2 3">
    <name type="scientific">Mucilaginibacter robiniae</name>
    <dbReference type="NCBI Taxonomy" id="2728022"/>
    <lineage>
        <taxon>Bacteria</taxon>
        <taxon>Pseudomonadati</taxon>
        <taxon>Bacteroidota</taxon>
        <taxon>Sphingobacteriia</taxon>
        <taxon>Sphingobacteriales</taxon>
        <taxon>Sphingobacteriaceae</taxon>
        <taxon>Mucilaginibacter</taxon>
    </lineage>
</organism>
<dbReference type="AlphaFoldDB" id="A0A7L5E0U3"/>
<dbReference type="Proteomes" id="UP000503278">
    <property type="component" value="Chromosome"/>
</dbReference>
<feature type="compositionally biased region" description="Basic residues" evidence="1">
    <location>
        <begin position="1"/>
        <end position="15"/>
    </location>
</feature>
<accession>A0A7L5E0U3</accession>
<name>A0A7L5E0U3_9SPHI</name>
<feature type="region of interest" description="Disordered" evidence="1">
    <location>
        <begin position="1"/>
        <end position="56"/>
    </location>
</feature>
<evidence type="ECO:0000256" key="1">
    <source>
        <dbReference type="SAM" id="MobiDB-lite"/>
    </source>
</evidence>
<evidence type="ECO:0000313" key="3">
    <source>
        <dbReference type="Proteomes" id="UP000503278"/>
    </source>
</evidence>